<proteinExistence type="predicted"/>
<feature type="compositionally biased region" description="Basic and acidic residues" evidence="1">
    <location>
        <begin position="233"/>
        <end position="246"/>
    </location>
</feature>
<feature type="compositionally biased region" description="Polar residues" evidence="1">
    <location>
        <begin position="497"/>
        <end position="506"/>
    </location>
</feature>
<dbReference type="AlphaFoldDB" id="A0AAE0FH49"/>
<name>A0AAE0FH49_9CHLO</name>
<feature type="compositionally biased region" description="Gly residues" evidence="1">
    <location>
        <begin position="575"/>
        <end position="586"/>
    </location>
</feature>
<evidence type="ECO:0000256" key="1">
    <source>
        <dbReference type="SAM" id="MobiDB-lite"/>
    </source>
</evidence>
<sequence length="586" mass="62870">MPKAGKRVFQAPTKSLTLPVFRRAVEKRRQAEATVQERVDARNRVREEARRLAEEQERARQQELNRIREKELELQREAEREKERVREEELRRIRELEREKELERERELEKQRELERQKERERELELERERERERERENQRAAEAAQAAKKAKLASSKRPAENGSKLALEKSLSGRNGLTSVSEPTDMDTGDDSLAPDEDNQVKLELEAKLAKLAGEKHHLMLQLKQALSAESSRPKPSDGRPRDVEPTSNTTQTSTSSAAQPSSSEPDVLEEGEYRSHSPALQVPPPPPLLPPPPPSLKSQALPPPPPLPPHLHQTQVAAAKAAAVAAAQAVSSSSSSPISAGTVPSQRSPGPRLGTPGQSNLSAKSPHLNAARPSGAPGITDNAGSSSMHVPLPALQQPAKVNGLPAPAALVSAQKSNPSPGSPGCSNTYLPPNMGLRPAQVEQLQRIQKAAQRQQAIIQSKGAPTGPASGNSHPPHGHQNGACASSSSSPLPPHNLSQGASSSGPYHAAHNGPHNSVHPSPSHPRSHLQPPPNNGYTGFNTLGKASPQGGAPPAGGPGWVPGPWQLQKSNGNGSNGGGNGVRRP</sequence>
<reference evidence="2 3" key="1">
    <citation type="journal article" date="2015" name="Genome Biol. Evol.">
        <title>Comparative Genomics of a Bacterivorous Green Alga Reveals Evolutionary Causalities and Consequences of Phago-Mixotrophic Mode of Nutrition.</title>
        <authorList>
            <person name="Burns J.A."/>
            <person name="Paasch A."/>
            <person name="Narechania A."/>
            <person name="Kim E."/>
        </authorList>
    </citation>
    <scope>NUCLEOTIDE SEQUENCE [LARGE SCALE GENOMIC DNA]</scope>
    <source>
        <strain evidence="2 3">PLY_AMNH</strain>
    </source>
</reference>
<feature type="region of interest" description="Disordered" evidence="1">
    <location>
        <begin position="224"/>
        <end position="586"/>
    </location>
</feature>
<feature type="compositionally biased region" description="Pro residues" evidence="1">
    <location>
        <begin position="283"/>
        <end position="311"/>
    </location>
</feature>
<gene>
    <name evidence="2" type="ORF">CYMTET_31279</name>
</gene>
<feature type="compositionally biased region" description="Low complexity" evidence="1">
    <location>
        <begin position="318"/>
        <end position="342"/>
    </location>
</feature>
<accession>A0AAE0FH49</accession>
<dbReference type="EMBL" id="LGRX02018497">
    <property type="protein sequence ID" value="KAK3259736.1"/>
    <property type="molecule type" value="Genomic_DNA"/>
</dbReference>
<evidence type="ECO:0000313" key="3">
    <source>
        <dbReference type="Proteomes" id="UP001190700"/>
    </source>
</evidence>
<feature type="compositionally biased region" description="Basic and acidic residues" evidence="1">
    <location>
        <begin position="50"/>
        <end position="140"/>
    </location>
</feature>
<organism evidence="2 3">
    <name type="scientific">Cymbomonas tetramitiformis</name>
    <dbReference type="NCBI Taxonomy" id="36881"/>
    <lineage>
        <taxon>Eukaryota</taxon>
        <taxon>Viridiplantae</taxon>
        <taxon>Chlorophyta</taxon>
        <taxon>Pyramimonadophyceae</taxon>
        <taxon>Pyramimonadales</taxon>
        <taxon>Pyramimonadaceae</taxon>
        <taxon>Cymbomonas</taxon>
    </lineage>
</organism>
<feature type="compositionally biased region" description="Low complexity" evidence="1">
    <location>
        <begin position="445"/>
        <end position="461"/>
    </location>
</feature>
<evidence type="ECO:0000313" key="2">
    <source>
        <dbReference type="EMBL" id="KAK3259736.1"/>
    </source>
</evidence>
<feature type="compositionally biased region" description="Acidic residues" evidence="1">
    <location>
        <begin position="185"/>
        <end position="199"/>
    </location>
</feature>
<comment type="caution">
    <text evidence="2">The sequence shown here is derived from an EMBL/GenBank/DDBJ whole genome shotgun (WGS) entry which is preliminary data.</text>
</comment>
<keyword evidence="3" id="KW-1185">Reference proteome</keyword>
<dbReference type="Proteomes" id="UP001190700">
    <property type="component" value="Unassembled WGS sequence"/>
</dbReference>
<feature type="compositionally biased region" description="Polar residues" evidence="1">
    <location>
        <begin position="173"/>
        <end position="183"/>
    </location>
</feature>
<feature type="compositionally biased region" description="Low complexity" evidence="1">
    <location>
        <begin position="418"/>
        <end position="429"/>
    </location>
</feature>
<feature type="compositionally biased region" description="Low complexity" evidence="1">
    <location>
        <begin position="247"/>
        <end position="265"/>
    </location>
</feature>
<feature type="compositionally biased region" description="Low complexity" evidence="1">
    <location>
        <begin position="563"/>
        <end position="574"/>
    </location>
</feature>
<feature type="region of interest" description="Disordered" evidence="1">
    <location>
        <begin position="50"/>
        <end position="201"/>
    </location>
</feature>
<protein>
    <submittedName>
        <fullName evidence="2">Uncharacterized protein</fullName>
    </submittedName>
</protein>